<proteinExistence type="predicted"/>
<organism evidence="3 4">
    <name type="scientific">Daphnia magna</name>
    <dbReference type="NCBI Taxonomy" id="35525"/>
    <lineage>
        <taxon>Eukaryota</taxon>
        <taxon>Metazoa</taxon>
        <taxon>Ecdysozoa</taxon>
        <taxon>Arthropoda</taxon>
        <taxon>Crustacea</taxon>
        <taxon>Branchiopoda</taxon>
        <taxon>Diplostraca</taxon>
        <taxon>Cladocera</taxon>
        <taxon>Anomopoda</taxon>
        <taxon>Daphniidae</taxon>
        <taxon>Daphnia</taxon>
    </lineage>
</organism>
<evidence type="ECO:0000256" key="1">
    <source>
        <dbReference type="SAM" id="Coils"/>
    </source>
</evidence>
<gene>
    <name evidence="3" type="ORF">OUZ56_033149</name>
</gene>
<evidence type="ECO:0000313" key="3">
    <source>
        <dbReference type="EMBL" id="KAK4045525.1"/>
    </source>
</evidence>
<sequence>MSHGTSATSPALSTASRTVVALFHEELADVRFPDVDAPRVSAAYATVSEAHERVDAARRVLEAALAEEAVALEALERLSQRALGYLQDRPELAARVEEGLGRPKRVEPEVSRRGRPKKSGIAQLDIVPSDAHDVGADEPIAAE</sequence>
<protein>
    <submittedName>
        <fullName evidence="3">Uncharacterized protein</fullName>
    </submittedName>
</protein>
<comment type="caution">
    <text evidence="3">The sequence shown here is derived from an EMBL/GenBank/DDBJ whole genome shotgun (WGS) entry which is preliminary data.</text>
</comment>
<keyword evidence="4" id="KW-1185">Reference proteome</keyword>
<reference evidence="3 4" key="1">
    <citation type="journal article" date="2023" name="Nucleic Acids Res.">
        <title>The hologenome of Daphnia magna reveals possible DNA methylation and microbiome-mediated evolution of the host genome.</title>
        <authorList>
            <person name="Chaturvedi A."/>
            <person name="Li X."/>
            <person name="Dhandapani V."/>
            <person name="Marshall H."/>
            <person name="Kissane S."/>
            <person name="Cuenca-Cambronero M."/>
            <person name="Asole G."/>
            <person name="Calvet F."/>
            <person name="Ruiz-Romero M."/>
            <person name="Marangio P."/>
            <person name="Guigo R."/>
            <person name="Rago D."/>
            <person name="Mirbahai L."/>
            <person name="Eastwood N."/>
            <person name="Colbourne J.K."/>
            <person name="Zhou J."/>
            <person name="Mallon E."/>
            <person name="Orsini L."/>
        </authorList>
    </citation>
    <scope>NUCLEOTIDE SEQUENCE [LARGE SCALE GENOMIC DNA]</scope>
    <source>
        <strain evidence="3">LRV0_1</strain>
    </source>
</reference>
<dbReference type="Proteomes" id="UP001234178">
    <property type="component" value="Unassembled WGS sequence"/>
</dbReference>
<name>A0ABR0BAP2_9CRUS</name>
<dbReference type="EMBL" id="JAOYFB010000044">
    <property type="protein sequence ID" value="KAK4045525.1"/>
    <property type="molecule type" value="Genomic_DNA"/>
</dbReference>
<feature type="compositionally biased region" description="Basic and acidic residues" evidence="2">
    <location>
        <begin position="96"/>
        <end position="112"/>
    </location>
</feature>
<evidence type="ECO:0000256" key="2">
    <source>
        <dbReference type="SAM" id="MobiDB-lite"/>
    </source>
</evidence>
<feature type="coiled-coil region" evidence="1">
    <location>
        <begin position="47"/>
        <end position="81"/>
    </location>
</feature>
<accession>A0ABR0BAP2</accession>
<evidence type="ECO:0000313" key="4">
    <source>
        <dbReference type="Proteomes" id="UP001234178"/>
    </source>
</evidence>
<feature type="region of interest" description="Disordered" evidence="2">
    <location>
        <begin position="96"/>
        <end position="143"/>
    </location>
</feature>
<keyword evidence="1" id="KW-0175">Coiled coil</keyword>